<dbReference type="InParanoid" id="A0A200PZG6"/>
<dbReference type="AlphaFoldDB" id="A0A200PZG6"/>
<proteinExistence type="predicted"/>
<sequence>MKSIPLKIIQAHRPNFKSLTKIHKFSSNHHLLQTQKSHAHHLKLGISTTESDLIRSYCESKSFSDARILFDETSEWDLVSATTVIGHFARHDRHKDAISLFSRLLFLNIKPNEFTFGTVIHSSTTLRVLRIGEQFHACAFKLCLQSNVYVGSSILNLYVKLSTIEEARKAFDDTSEPNVVSYTTLICGYLKNERFEDALQLFQDMPEKNVVSWNAMIGGYSQMGHTEEAVNLFVEMHREGLLPNQSTFPCVFSAAANIAAIGMGKSFHACALKILGSSCDVFVGNSLISFYAKCGCMEDSLLIFNKLHDRNIVSWNAVICGYAQNGRGKEALEFFEKMQVSGLRPNSVTLLCLLLACNHTGLVDEAFSYFNLVKTEDPNLLKPEHYACMVDLLSRSGRFREAENFLQDLPFDPGIGFWKALLGGCQIHSNTELAEFAAQRIQDLDPEDASSYVMISNANSAAGRWKNVSMIRKEMREKEMTRIPGCSWIEIKSKVHVFVTGDKRHVQVDEIYVVLRYFFEHLREIPDSKLLQNIELLVDHQKELRN</sequence>
<dbReference type="GO" id="GO:0009451">
    <property type="term" value="P:RNA modification"/>
    <property type="evidence" value="ECO:0007669"/>
    <property type="project" value="InterPro"/>
</dbReference>
<dbReference type="FunFam" id="1.25.40.10:FF:000719">
    <property type="entry name" value="Pentatricopeptide repeat-containing protein mitochondrial"/>
    <property type="match status" value="1"/>
</dbReference>
<dbReference type="FunFam" id="1.25.40.10:FF:000442">
    <property type="entry name" value="Pentatricopeptide repeat-containing protein At3g49710"/>
    <property type="match status" value="1"/>
</dbReference>
<dbReference type="InterPro" id="IPR011990">
    <property type="entry name" value="TPR-like_helical_dom_sf"/>
</dbReference>
<dbReference type="OrthoDB" id="185373at2759"/>
<dbReference type="Proteomes" id="UP000195402">
    <property type="component" value="Unassembled WGS sequence"/>
</dbReference>
<dbReference type="InterPro" id="IPR002885">
    <property type="entry name" value="PPR_rpt"/>
</dbReference>
<dbReference type="InterPro" id="IPR046848">
    <property type="entry name" value="E_motif"/>
</dbReference>
<dbReference type="GO" id="GO:0003723">
    <property type="term" value="F:RNA binding"/>
    <property type="evidence" value="ECO:0007669"/>
    <property type="project" value="InterPro"/>
</dbReference>
<dbReference type="FunFam" id="1.25.40.10:FF:000144">
    <property type="entry name" value="Pentatricopeptide repeat-containing protein, mitochondrial"/>
    <property type="match status" value="1"/>
</dbReference>
<dbReference type="PROSITE" id="PS51375">
    <property type="entry name" value="PPR"/>
    <property type="match status" value="4"/>
</dbReference>
<dbReference type="InterPro" id="IPR046960">
    <property type="entry name" value="PPR_At4g14850-like_plant"/>
</dbReference>
<evidence type="ECO:0000256" key="2">
    <source>
        <dbReference type="PROSITE-ProRule" id="PRU00708"/>
    </source>
</evidence>
<dbReference type="Pfam" id="PF01535">
    <property type="entry name" value="PPR"/>
    <property type="match status" value="2"/>
</dbReference>
<reference evidence="3 4" key="1">
    <citation type="journal article" date="2017" name="Mol. Plant">
        <title>The Genome of Medicinal Plant Macleaya cordata Provides New Insights into Benzylisoquinoline Alkaloids Metabolism.</title>
        <authorList>
            <person name="Liu X."/>
            <person name="Liu Y."/>
            <person name="Huang P."/>
            <person name="Ma Y."/>
            <person name="Qing Z."/>
            <person name="Tang Q."/>
            <person name="Cao H."/>
            <person name="Cheng P."/>
            <person name="Zheng Y."/>
            <person name="Yuan Z."/>
            <person name="Zhou Y."/>
            <person name="Liu J."/>
            <person name="Tang Z."/>
            <person name="Zhuo Y."/>
            <person name="Zhang Y."/>
            <person name="Yu L."/>
            <person name="Huang J."/>
            <person name="Yang P."/>
            <person name="Peng Q."/>
            <person name="Zhang J."/>
            <person name="Jiang W."/>
            <person name="Zhang Z."/>
            <person name="Lin K."/>
            <person name="Ro D.K."/>
            <person name="Chen X."/>
            <person name="Xiong X."/>
            <person name="Shang Y."/>
            <person name="Huang S."/>
            <person name="Zeng J."/>
        </authorList>
    </citation>
    <scope>NUCLEOTIDE SEQUENCE [LARGE SCALE GENOMIC DNA]</scope>
    <source>
        <strain evidence="4">cv. BLH2017</strain>
        <tissue evidence="3">Root</tissue>
    </source>
</reference>
<evidence type="ECO:0000313" key="4">
    <source>
        <dbReference type="Proteomes" id="UP000195402"/>
    </source>
</evidence>
<dbReference type="SUPFAM" id="SSF48452">
    <property type="entry name" value="TPR-like"/>
    <property type="match status" value="2"/>
</dbReference>
<feature type="repeat" description="PPR" evidence="2">
    <location>
        <begin position="178"/>
        <end position="208"/>
    </location>
</feature>
<protein>
    <submittedName>
        <fullName evidence="3">Pentatricopeptide repeat</fullName>
    </submittedName>
</protein>
<keyword evidence="1" id="KW-0677">Repeat</keyword>
<evidence type="ECO:0000256" key="1">
    <source>
        <dbReference type="ARBA" id="ARBA00022737"/>
    </source>
</evidence>
<dbReference type="Pfam" id="PF13041">
    <property type="entry name" value="PPR_2"/>
    <property type="match status" value="2"/>
</dbReference>
<dbReference type="OMA" id="FNGDCRH"/>
<dbReference type="Pfam" id="PF12854">
    <property type="entry name" value="PPR_1"/>
    <property type="match status" value="1"/>
</dbReference>
<dbReference type="Pfam" id="PF20431">
    <property type="entry name" value="E_motif"/>
    <property type="match status" value="1"/>
</dbReference>
<dbReference type="PANTHER" id="PTHR47926">
    <property type="entry name" value="PENTATRICOPEPTIDE REPEAT-CONTAINING PROTEIN"/>
    <property type="match status" value="1"/>
</dbReference>
<feature type="repeat" description="PPR" evidence="2">
    <location>
        <begin position="209"/>
        <end position="243"/>
    </location>
</feature>
<feature type="repeat" description="PPR" evidence="2">
    <location>
        <begin position="77"/>
        <end position="111"/>
    </location>
</feature>
<organism evidence="3 4">
    <name type="scientific">Macleaya cordata</name>
    <name type="common">Five-seeded plume-poppy</name>
    <name type="synonym">Bocconia cordata</name>
    <dbReference type="NCBI Taxonomy" id="56857"/>
    <lineage>
        <taxon>Eukaryota</taxon>
        <taxon>Viridiplantae</taxon>
        <taxon>Streptophyta</taxon>
        <taxon>Embryophyta</taxon>
        <taxon>Tracheophyta</taxon>
        <taxon>Spermatophyta</taxon>
        <taxon>Magnoliopsida</taxon>
        <taxon>Ranunculales</taxon>
        <taxon>Papaveraceae</taxon>
        <taxon>Papaveroideae</taxon>
        <taxon>Macleaya</taxon>
    </lineage>
</organism>
<accession>A0A200PZG6</accession>
<keyword evidence="4" id="KW-1185">Reference proteome</keyword>
<dbReference type="FunCoup" id="A0A200PZG6">
    <property type="interactions" value="284"/>
</dbReference>
<evidence type="ECO:0000313" key="3">
    <source>
        <dbReference type="EMBL" id="OVA03545.1"/>
    </source>
</evidence>
<feature type="repeat" description="PPR" evidence="2">
    <location>
        <begin position="311"/>
        <end position="345"/>
    </location>
</feature>
<dbReference type="EMBL" id="MVGT01003660">
    <property type="protein sequence ID" value="OVA03545.1"/>
    <property type="molecule type" value="Genomic_DNA"/>
</dbReference>
<dbReference type="Gene3D" id="1.25.40.10">
    <property type="entry name" value="Tetratricopeptide repeat domain"/>
    <property type="match status" value="4"/>
</dbReference>
<comment type="caution">
    <text evidence="3">The sequence shown here is derived from an EMBL/GenBank/DDBJ whole genome shotgun (WGS) entry which is preliminary data.</text>
</comment>
<name>A0A200PZG6_MACCD</name>
<gene>
    <name evidence="3" type="ORF">BVC80_1651g50</name>
</gene>
<dbReference type="PANTHER" id="PTHR47926:SF357">
    <property type="entry name" value="PENTATRICOPEPTIDE REPEAT-CONTAINING PROTEIN"/>
    <property type="match status" value="1"/>
</dbReference>
<dbReference type="NCBIfam" id="TIGR00756">
    <property type="entry name" value="PPR"/>
    <property type="match status" value="3"/>
</dbReference>